<name>A0A7S3CVA5_9EUKA</name>
<sequence length="904" mass="95992">MERCSISPLLFSLLLIALSSLYAVAASSSPTTSTCVAESFDEKVAQTERKIDNITATIDAHRRRAEGDIDRVQADILDIVSSVEREMDVNVNTSIASIEQMNASLSSDLHQYRAEVGEMNRRLIEADSSMRTELDRLSSSINSTHALLDNTTKKVEEALSTANATLTSVRDDSTSVIESLNTEVEKVNDTMSDVQSRLTALRDAEERIDAVLARSYAFDVQVDVVNCSDKVSRNVYNASSDGGGGGGMGYCLICTSGEYANVRCVSTATGEVHPISACMQHKVRLPAVVRPLYLQSKNDSMMVFSMRMRNQTGGGGEGKARYNVQQCCVDVEGYFDCVCEEGYFGSMCEKECPFTTLSNGSHSVCSGRGVCLNGIGESGECQCDTNVVGLACSACDQHYYGERCERQCPHVDGYVCAGRGTCSEGVEGIGCVCEEGNIGEDCSIDCPKTSGGEVCGGTGACSYDSVIDTAVCTCSHSYEWGGECLSNHTLRQIILPPDPSISNAFGNTAVHATKNGSRLFVGCAVCDVGNTDSGVVYVYDFNYDDHTYNLSSLLLPPLPVTNLYFGHTIALSHGGSLVFVGDVLDEEAANNAGACFVFAVNSSGGYEMKQKIVPDPSYAGQEFTNAGVVTTSDGGILALSAMGVNVTYSTAGAVYIYHRRADVVEVEYEKTEIITPPTPINAAYFGTSHSISMAEDGSKLIIGEYGQSHLYAYLYNATLRTYGVSIQVFSVTGYGASTKLGMASAMSGDGGVIFVGAPDGEVDGTGSGVVFVYAWNGTAGEHGGYSQVGVMSPSDGTSGQQFGREHIVTNEDGTLVVVASAYDASGGQSNSGSAYKFAYNTQTKAWVEVKKFIPDVTGYEVNAMFGQGLALAEGGRRMFISHPRSDYSGTSDAGVVLSFTAGEE</sequence>
<dbReference type="Gene3D" id="2.170.300.10">
    <property type="entry name" value="Tie2 ligand-binding domain superfamily"/>
    <property type="match status" value="1"/>
</dbReference>
<feature type="domain" description="EGF-like" evidence="3">
    <location>
        <begin position="431"/>
        <end position="442"/>
    </location>
</feature>
<feature type="chain" id="PRO_5030521311" description="EGF-like domain-containing protein" evidence="2">
    <location>
        <begin position="27"/>
        <end position="904"/>
    </location>
</feature>
<evidence type="ECO:0000256" key="2">
    <source>
        <dbReference type="SAM" id="SignalP"/>
    </source>
</evidence>
<feature type="domain" description="EGF-like" evidence="3">
    <location>
        <begin position="381"/>
        <end position="392"/>
    </location>
</feature>
<dbReference type="EMBL" id="HBIB01000902">
    <property type="protein sequence ID" value="CAE0238484.1"/>
    <property type="molecule type" value="Transcribed_RNA"/>
</dbReference>
<feature type="coiled-coil region" evidence="1">
    <location>
        <begin position="37"/>
        <end position="64"/>
    </location>
</feature>
<organism evidence="4">
    <name type="scientific">Palpitomonas bilix</name>
    <dbReference type="NCBI Taxonomy" id="652834"/>
    <lineage>
        <taxon>Eukaryota</taxon>
        <taxon>Eukaryota incertae sedis</taxon>
    </lineage>
</organism>
<dbReference type="PANTHER" id="PTHR36220:SF1">
    <property type="entry name" value="GAMMA TUBULIN COMPLEX COMPONENT C-TERMINAL DOMAIN-CONTAINING PROTEIN"/>
    <property type="match status" value="1"/>
</dbReference>
<reference evidence="4" key="1">
    <citation type="submission" date="2021-01" db="EMBL/GenBank/DDBJ databases">
        <authorList>
            <person name="Corre E."/>
            <person name="Pelletier E."/>
            <person name="Niang G."/>
            <person name="Scheremetjew M."/>
            <person name="Finn R."/>
            <person name="Kale V."/>
            <person name="Holt S."/>
            <person name="Cochrane G."/>
            <person name="Meng A."/>
            <person name="Brown T."/>
            <person name="Cohen L."/>
        </authorList>
    </citation>
    <scope>NUCLEOTIDE SEQUENCE</scope>
    <source>
        <strain evidence="4">NIES-2562</strain>
    </source>
</reference>
<dbReference type="InterPro" id="IPR000742">
    <property type="entry name" value="EGF"/>
</dbReference>
<gene>
    <name evidence="4" type="ORF">PBIL07802_LOCUS627</name>
</gene>
<keyword evidence="2" id="KW-0732">Signal</keyword>
<dbReference type="AlphaFoldDB" id="A0A7S3CVA5"/>
<evidence type="ECO:0000259" key="3">
    <source>
        <dbReference type="PROSITE" id="PS00022"/>
    </source>
</evidence>
<evidence type="ECO:0000313" key="4">
    <source>
        <dbReference type="EMBL" id="CAE0238484.1"/>
    </source>
</evidence>
<accession>A0A7S3CVA5</accession>
<protein>
    <recommendedName>
        <fullName evidence="3">EGF-like domain-containing protein</fullName>
    </recommendedName>
</protein>
<dbReference type="PROSITE" id="PS00022">
    <property type="entry name" value="EGF_1"/>
    <property type="match status" value="2"/>
</dbReference>
<evidence type="ECO:0000256" key="1">
    <source>
        <dbReference type="SAM" id="Coils"/>
    </source>
</evidence>
<keyword evidence="1" id="KW-0175">Coiled coil</keyword>
<feature type="signal peptide" evidence="2">
    <location>
        <begin position="1"/>
        <end position="26"/>
    </location>
</feature>
<proteinExistence type="predicted"/>
<dbReference type="SUPFAM" id="SSF82171">
    <property type="entry name" value="DPP6 N-terminal domain-like"/>
    <property type="match status" value="1"/>
</dbReference>
<dbReference type="PANTHER" id="PTHR36220">
    <property type="entry name" value="UNNAMED PRODUCT"/>
    <property type="match status" value="1"/>
</dbReference>